<evidence type="ECO:0000259" key="8">
    <source>
        <dbReference type="PROSITE" id="PS50262"/>
    </source>
</evidence>
<sequence>MFKTLVLPLFLLITTITSTKSQSCSTIIQLATQSFIDTQPIDNGSFTCIYRCHPSNIGNDLIDEAGIDSIFVIELCNYNGECQTFTNEGPIFDKFSNGKYYYSQDIFHTETTDIFTFTCTYTAKENGSICHNESFVRYLTRNLPLLIPEETEYTVNIGSQFSTDLTIFITSPTELFDIDNFIFRKALKNSYFPIEASGTFMQLKLKLRTVITTEDNVLVITTFTIQTQSLSPSHIGRYVYAYTLFNLSNGFTLTANVTDFCEISYQYGLVWPGLIHGAFWQEDCSDLGEFFEADGQLYLACDANSGFSMTSECLMLIDSAVIEIIFLPNLDFLVHSINDIILKLGSLTGIPTASFTTHIVLNTVLQTEFTYLSIPIPENVVSNTIIQIEDYLALNMEILSHTLVEIQAFIPSKTCYCDFDITNDFPLQENIFEICGNRSCDCPAVGNCSCNDGHTGTGKECGIDTDTDGYPDHLLTCISQQNYTYCQQDNCPTDSNSDQLDCDMNGQGDACDGPICPFDRDMYGVSWLCGVGNGLIDSQSCFSGIGIAYRECDLSGNWVETNISECASDLYGSALSLCNSSPVLSDVIELLVNITSNIIGQNFPYGKPDIEAYSRLFSCLTTQASLYTEFTQESAMIRLFLNATTSMLAKFITIQSGFVEEVISNLNRFSRSIQLSNTQTFTTGLFTLRSAWFKASNVNPNEIYRFSKYGNEISVPDEEFRDVIASDNLVLEGNTLALNYFQEPEIISDIISVEFTNVQTSSFTYSYTINFNTYLHSYSPFSLNQVQSPIFCAQYSNQQSLWLDNIDNIHCNIKQSAGLYAQFAGFRQLEDTIRPFNMFGYIGTLISLIMFSTTVLLYILFFRLLKKIVHFINFVLSLVFICYDILFIFTLEAVYFFETGCKIASIFMHLFLTASFIWLATYTLVCYILISFPHYRFKKKSFVVIFVFATLFSLFIVFPFTPFYHEEYISNSTYFSDSLEERFGYCWVNTQNIGESYYIFLVAVPIIILYFASCIIIGLTLIKDLVSTFGLKSSKKLSRVLLIYIILFGLSWACLLSFLSTNIAILAYISAVLNAIQASFFLFGVVLIPHQEIHQRIEYYTGKNFCKHIRISKRLLPTPRRRVVTQAELAIRVQHEPIVETDSKEAIDESGSDILSSSVDFSKLLKGEKDFVFENEIDIMDPSTFAPPVITGVEAPPRKPSRLKVLTEVETESDITQSEDSKQQELAIYYPISISSRSESQINASGQIDPKDSEVFNSVKKAESDELMDPSVLIQAKFAKIVNSDSFDEKTPPSKRAANRPNQILAFWEKKITEMNRNVKKTGTSKPRERLSIPTYAYADAYLEDQFFQKEHTRMMLPSGRMVTATPPPSEPDENYASSMPELIYLQSRSFSPDMFDELRRQASNELHELDDSLANASAMDQDDEEYTLTPTISSSTDTMFEIENELVADLDTLVNQIDLSTAKTVLK</sequence>
<feature type="transmembrane region" description="Helical" evidence="5">
    <location>
        <begin position="942"/>
        <end position="964"/>
    </location>
</feature>
<dbReference type="InterPro" id="IPR017981">
    <property type="entry name" value="GPCR_2-like_7TM"/>
</dbReference>
<dbReference type="PROSITE" id="PS50261">
    <property type="entry name" value="G_PROTEIN_RECEP_F2_4"/>
    <property type="match status" value="1"/>
</dbReference>
<evidence type="ECO:0000313" key="9">
    <source>
        <dbReference type="EMBL" id="KAI6653378.1"/>
    </source>
</evidence>
<evidence type="ECO:0000313" key="10">
    <source>
        <dbReference type="Proteomes" id="UP001165289"/>
    </source>
</evidence>
<evidence type="ECO:0000256" key="1">
    <source>
        <dbReference type="ARBA" id="ARBA00004141"/>
    </source>
</evidence>
<evidence type="ECO:0000256" key="4">
    <source>
        <dbReference type="ARBA" id="ARBA00023136"/>
    </source>
</evidence>
<feature type="transmembrane region" description="Helical" evidence="5">
    <location>
        <begin position="838"/>
        <end position="862"/>
    </location>
</feature>
<dbReference type="CDD" id="cd13952">
    <property type="entry name" value="7tm_classB"/>
    <property type="match status" value="1"/>
</dbReference>
<feature type="chain" id="PRO_5043406489" evidence="6">
    <location>
        <begin position="22"/>
        <end position="1468"/>
    </location>
</feature>
<proteinExistence type="predicted"/>
<feature type="domain" description="G-protein coupled receptors family 2 profile 2" evidence="7">
    <location>
        <begin position="836"/>
        <end position="1089"/>
    </location>
</feature>
<evidence type="ECO:0000256" key="5">
    <source>
        <dbReference type="SAM" id="Phobius"/>
    </source>
</evidence>
<feature type="domain" description="G-protein coupled receptors family 1 profile" evidence="8">
    <location>
        <begin position="843"/>
        <end position="1052"/>
    </location>
</feature>
<dbReference type="Proteomes" id="UP001165289">
    <property type="component" value="Unassembled WGS sequence"/>
</dbReference>
<name>A0AAV7JXD1_9METZ</name>
<gene>
    <name evidence="9" type="ORF">LOD99_3597</name>
</gene>
<comment type="caution">
    <text evidence="9">The sequence shown here is derived from an EMBL/GenBank/DDBJ whole genome shotgun (WGS) entry which is preliminary data.</text>
</comment>
<dbReference type="SUPFAM" id="SSF81321">
    <property type="entry name" value="Family A G protein-coupled receptor-like"/>
    <property type="match status" value="1"/>
</dbReference>
<dbReference type="InterPro" id="IPR017452">
    <property type="entry name" value="GPCR_Rhodpsn_7TM"/>
</dbReference>
<evidence type="ECO:0000256" key="6">
    <source>
        <dbReference type="SAM" id="SignalP"/>
    </source>
</evidence>
<keyword evidence="6" id="KW-0732">Signal</keyword>
<feature type="transmembrane region" description="Helical" evidence="5">
    <location>
        <begin position="997"/>
        <end position="1021"/>
    </location>
</feature>
<reference evidence="9 10" key="1">
    <citation type="journal article" date="2023" name="BMC Biol.">
        <title>The compact genome of the sponge Oopsacas minuta (Hexactinellida) is lacking key metazoan core genes.</title>
        <authorList>
            <person name="Santini S."/>
            <person name="Schenkelaars Q."/>
            <person name="Jourda C."/>
            <person name="Duchesne M."/>
            <person name="Belahbib H."/>
            <person name="Rocher C."/>
            <person name="Selva M."/>
            <person name="Riesgo A."/>
            <person name="Vervoort M."/>
            <person name="Leys S.P."/>
            <person name="Kodjabachian L."/>
            <person name="Le Bivic A."/>
            <person name="Borchiellini C."/>
            <person name="Claverie J.M."/>
            <person name="Renard E."/>
        </authorList>
    </citation>
    <scope>NUCLEOTIDE SEQUENCE [LARGE SCALE GENOMIC DNA]</scope>
    <source>
        <strain evidence="9">SPO-2</strain>
    </source>
</reference>
<evidence type="ECO:0000256" key="3">
    <source>
        <dbReference type="ARBA" id="ARBA00022989"/>
    </source>
</evidence>
<comment type="subcellular location">
    <subcellularLocation>
        <location evidence="1">Membrane</location>
        <topology evidence="1">Multi-pass membrane protein</topology>
    </subcellularLocation>
</comment>
<feature type="transmembrane region" description="Helical" evidence="5">
    <location>
        <begin position="1041"/>
        <end position="1059"/>
    </location>
</feature>
<dbReference type="GO" id="GO:0005509">
    <property type="term" value="F:calcium ion binding"/>
    <property type="evidence" value="ECO:0007669"/>
    <property type="project" value="InterPro"/>
</dbReference>
<evidence type="ECO:0000256" key="2">
    <source>
        <dbReference type="ARBA" id="ARBA00022692"/>
    </source>
</evidence>
<dbReference type="PROSITE" id="PS50262">
    <property type="entry name" value="G_PROTEIN_RECEP_F1_2"/>
    <property type="match status" value="1"/>
</dbReference>
<feature type="transmembrane region" description="Helical" evidence="5">
    <location>
        <begin position="1065"/>
        <end position="1088"/>
    </location>
</feature>
<dbReference type="PANTHER" id="PTHR12011:SF347">
    <property type="entry name" value="FI21270P1-RELATED"/>
    <property type="match status" value="1"/>
</dbReference>
<keyword evidence="4 5" id="KW-0472">Membrane</keyword>
<dbReference type="GO" id="GO:0007166">
    <property type="term" value="P:cell surface receptor signaling pathway"/>
    <property type="evidence" value="ECO:0007669"/>
    <property type="project" value="InterPro"/>
</dbReference>
<keyword evidence="10" id="KW-1185">Reference proteome</keyword>
<accession>A0AAV7JXD1</accession>
<dbReference type="PANTHER" id="PTHR12011">
    <property type="entry name" value="ADHESION G-PROTEIN COUPLED RECEPTOR"/>
    <property type="match status" value="1"/>
</dbReference>
<dbReference type="GO" id="GO:0004888">
    <property type="term" value="F:transmembrane signaling receptor activity"/>
    <property type="evidence" value="ECO:0007669"/>
    <property type="project" value="InterPro"/>
</dbReference>
<feature type="signal peptide" evidence="6">
    <location>
        <begin position="1"/>
        <end position="21"/>
    </location>
</feature>
<dbReference type="Gene3D" id="4.10.1080.10">
    <property type="entry name" value="TSP type-3 repeat"/>
    <property type="match status" value="1"/>
</dbReference>
<keyword evidence="2 5" id="KW-0812">Transmembrane</keyword>
<dbReference type="Gene3D" id="1.20.1070.10">
    <property type="entry name" value="Rhodopsin 7-helix transmembrane proteins"/>
    <property type="match status" value="1"/>
</dbReference>
<feature type="transmembrane region" description="Helical" evidence="5">
    <location>
        <begin position="903"/>
        <end position="930"/>
    </location>
</feature>
<protein>
    <submittedName>
        <fullName evidence="9">Thrombospondin-3a-like</fullName>
    </submittedName>
</protein>
<feature type="transmembrane region" description="Helical" evidence="5">
    <location>
        <begin position="874"/>
        <end position="897"/>
    </location>
</feature>
<organism evidence="9 10">
    <name type="scientific">Oopsacas minuta</name>
    <dbReference type="NCBI Taxonomy" id="111878"/>
    <lineage>
        <taxon>Eukaryota</taxon>
        <taxon>Metazoa</taxon>
        <taxon>Porifera</taxon>
        <taxon>Hexactinellida</taxon>
        <taxon>Hexasterophora</taxon>
        <taxon>Lyssacinosida</taxon>
        <taxon>Leucopsacidae</taxon>
        <taxon>Oopsacas</taxon>
    </lineage>
</organism>
<keyword evidence="3 5" id="KW-1133">Transmembrane helix</keyword>
<dbReference type="GO" id="GO:0005886">
    <property type="term" value="C:plasma membrane"/>
    <property type="evidence" value="ECO:0007669"/>
    <property type="project" value="TreeGrafter"/>
</dbReference>
<dbReference type="EMBL" id="JAKMXF010000277">
    <property type="protein sequence ID" value="KAI6653378.1"/>
    <property type="molecule type" value="Genomic_DNA"/>
</dbReference>
<evidence type="ECO:0000259" key="7">
    <source>
        <dbReference type="PROSITE" id="PS50261"/>
    </source>
</evidence>
<dbReference type="InterPro" id="IPR028974">
    <property type="entry name" value="TSP_type-3_rpt"/>
</dbReference>